<keyword evidence="11" id="KW-1185">Reference proteome</keyword>
<evidence type="ECO:0000313" key="10">
    <source>
        <dbReference type="EMBL" id="MFF5923674.1"/>
    </source>
</evidence>
<evidence type="ECO:0000256" key="6">
    <source>
        <dbReference type="ARBA" id="ARBA00023136"/>
    </source>
</evidence>
<evidence type="ECO:0000256" key="4">
    <source>
        <dbReference type="ARBA" id="ARBA00022692"/>
    </source>
</evidence>
<dbReference type="Pfam" id="PF00528">
    <property type="entry name" value="BPD_transp_1"/>
    <property type="match status" value="1"/>
</dbReference>
<feature type="transmembrane region" description="Helical" evidence="7">
    <location>
        <begin position="305"/>
        <end position="325"/>
    </location>
</feature>
<keyword evidence="6 7" id="KW-0472">Membrane</keyword>
<keyword evidence="5 7" id="KW-1133">Transmembrane helix</keyword>
<evidence type="ECO:0000256" key="3">
    <source>
        <dbReference type="ARBA" id="ARBA00022475"/>
    </source>
</evidence>
<dbReference type="PANTHER" id="PTHR30193">
    <property type="entry name" value="ABC TRANSPORTER PERMEASE PROTEIN"/>
    <property type="match status" value="1"/>
</dbReference>
<feature type="domain" description="ABC transmembrane type-1" evidence="9">
    <location>
        <begin position="113"/>
        <end position="326"/>
    </location>
</feature>
<feature type="transmembrane region" description="Helical" evidence="7">
    <location>
        <begin position="254"/>
        <end position="273"/>
    </location>
</feature>
<dbReference type="CDD" id="cd06261">
    <property type="entry name" value="TM_PBP2"/>
    <property type="match status" value="1"/>
</dbReference>
<feature type="compositionally biased region" description="Low complexity" evidence="8">
    <location>
        <begin position="1"/>
        <end position="21"/>
    </location>
</feature>
<dbReference type="Proteomes" id="UP001602370">
    <property type="component" value="Unassembled WGS sequence"/>
</dbReference>
<dbReference type="InterPro" id="IPR000515">
    <property type="entry name" value="MetI-like"/>
</dbReference>
<feature type="transmembrane region" description="Helical" evidence="7">
    <location>
        <begin position="148"/>
        <end position="172"/>
    </location>
</feature>
<evidence type="ECO:0000256" key="7">
    <source>
        <dbReference type="RuleBase" id="RU363032"/>
    </source>
</evidence>
<comment type="similarity">
    <text evidence="7">Belongs to the binding-protein-dependent transport system permease family.</text>
</comment>
<keyword evidence="2 7" id="KW-0813">Transport</keyword>
<evidence type="ECO:0000256" key="1">
    <source>
        <dbReference type="ARBA" id="ARBA00004651"/>
    </source>
</evidence>
<feature type="region of interest" description="Disordered" evidence="8">
    <location>
        <begin position="1"/>
        <end position="44"/>
    </location>
</feature>
<evidence type="ECO:0000256" key="5">
    <source>
        <dbReference type="ARBA" id="ARBA00022989"/>
    </source>
</evidence>
<feature type="compositionally biased region" description="Low complexity" evidence="8">
    <location>
        <begin position="33"/>
        <end position="44"/>
    </location>
</feature>
<evidence type="ECO:0000256" key="8">
    <source>
        <dbReference type="SAM" id="MobiDB-lite"/>
    </source>
</evidence>
<name>A0ABW6Y219_9ACTN</name>
<organism evidence="10 11">
    <name type="scientific">Streptomyces flavochromogenes</name>
    <dbReference type="NCBI Taxonomy" id="68199"/>
    <lineage>
        <taxon>Bacteria</taxon>
        <taxon>Bacillati</taxon>
        <taxon>Actinomycetota</taxon>
        <taxon>Actinomycetes</taxon>
        <taxon>Kitasatosporales</taxon>
        <taxon>Streptomycetaceae</taxon>
        <taxon>Streptomyces</taxon>
    </lineage>
</organism>
<dbReference type="Gene3D" id="1.10.3720.10">
    <property type="entry name" value="MetI-like"/>
    <property type="match status" value="1"/>
</dbReference>
<proteinExistence type="inferred from homology"/>
<sequence length="334" mass="36124">MSLAPSESAPGGAPAVATGTPAGRGGHRRPGRARSGSSRSGLARPGRRRLLTRGSVPYLLIMPAVLGFAVFKAYPIAASFWISLTTGNGDARQFAGLSNYRRLLDDPLFWTALRNTALILVVQVPLMLGLALLVALGLNSTKVWLRPLWRLGVFVPSLTGLVAAGVMFSVILNHDAGLLNWVLSLFGIDRVNWLGSPYWARVGVVLVITWHYTGYNAVMYLAGLQGIPKELYEAAMVDGAGPVRRFFAITLPQLRPILLLTVVLSTIGTLQLFDEPYVLTGGGPDNSTLTVTMYLYNNGFKYFDFGYASALAYALALIVSVLGILQVRLMGERR</sequence>
<dbReference type="RefSeq" id="WP_030319144.1">
    <property type="nucleotide sequence ID" value="NZ_JBIBDZ010000015.1"/>
</dbReference>
<dbReference type="EMBL" id="JBIBDZ010000015">
    <property type="protein sequence ID" value="MFF5923674.1"/>
    <property type="molecule type" value="Genomic_DNA"/>
</dbReference>
<reference evidence="10 11" key="1">
    <citation type="submission" date="2024-10" db="EMBL/GenBank/DDBJ databases">
        <title>The Natural Products Discovery Center: Release of the First 8490 Sequenced Strains for Exploring Actinobacteria Biosynthetic Diversity.</title>
        <authorList>
            <person name="Kalkreuter E."/>
            <person name="Kautsar S.A."/>
            <person name="Yang D."/>
            <person name="Bader C.D."/>
            <person name="Teijaro C.N."/>
            <person name="Fluegel L."/>
            <person name="Davis C.M."/>
            <person name="Simpson J.R."/>
            <person name="Lauterbach L."/>
            <person name="Steele A.D."/>
            <person name="Gui C."/>
            <person name="Meng S."/>
            <person name="Li G."/>
            <person name="Viehrig K."/>
            <person name="Ye F."/>
            <person name="Su P."/>
            <person name="Kiefer A.F."/>
            <person name="Nichols A."/>
            <person name="Cepeda A.J."/>
            <person name="Yan W."/>
            <person name="Fan B."/>
            <person name="Jiang Y."/>
            <person name="Adhikari A."/>
            <person name="Zheng C.-J."/>
            <person name="Schuster L."/>
            <person name="Cowan T.M."/>
            <person name="Smanski M.J."/>
            <person name="Chevrette M.G."/>
            <person name="De Carvalho L.P.S."/>
            <person name="Shen B."/>
        </authorList>
    </citation>
    <scope>NUCLEOTIDE SEQUENCE [LARGE SCALE GENOMIC DNA]</scope>
    <source>
        <strain evidence="10 11">NPDC012605</strain>
    </source>
</reference>
<comment type="caution">
    <text evidence="10">The sequence shown here is derived from an EMBL/GenBank/DDBJ whole genome shotgun (WGS) entry which is preliminary data.</text>
</comment>
<evidence type="ECO:0000256" key="2">
    <source>
        <dbReference type="ARBA" id="ARBA00022448"/>
    </source>
</evidence>
<dbReference type="PANTHER" id="PTHR30193:SF37">
    <property type="entry name" value="INNER MEMBRANE ABC TRANSPORTER PERMEASE PROTEIN YCJO"/>
    <property type="match status" value="1"/>
</dbReference>
<dbReference type="PROSITE" id="PS50928">
    <property type="entry name" value="ABC_TM1"/>
    <property type="match status" value="1"/>
</dbReference>
<comment type="subcellular location">
    <subcellularLocation>
        <location evidence="1 7">Cell membrane</location>
        <topology evidence="1 7">Multi-pass membrane protein</topology>
    </subcellularLocation>
</comment>
<feature type="transmembrane region" description="Helical" evidence="7">
    <location>
        <begin position="56"/>
        <end position="82"/>
    </location>
</feature>
<feature type="transmembrane region" description="Helical" evidence="7">
    <location>
        <begin position="198"/>
        <end position="222"/>
    </location>
</feature>
<accession>A0ABW6Y219</accession>
<dbReference type="InterPro" id="IPR035906">
    <property type="entry name" value="MetI-like_sf"/>
</dbReference>
<keyword evidence="4 7" id="KW-0812">Transmembrane</keyword>
<protein>
    <submittedName>
        <fullName evidence="10">Carbohydrate ABC transporter permease</fullName>
    </submittedName>
</protein>
<dbReference type="SUPFAM" id="SSF161098">
    <property type="entry name" value="MetI-like"/>
    <property type="match status" value="1"/>
</dbReference>
<evidence type="ECO:0000313" key="11">
    <source>
        <dbReference type="Proteomes" id="UP001602370"/>
    </source>
</evidence>
<evidence type="ECO:0000259" key="9">
    <source>
        <dbReference type="PROSITE" id="PS50928"/>
    </source>
</evidence>
<dbReference type="InterPro" id="IPR051393">
    <property type="entry name" value="ABC_transporter_permease"/>
</dbReference>
<keyword evidence="3" id="KW-1003">Cell membrane</keyword>
<gene>
    <name evidence="10" type="ORF">ACFY8C_35940</name>
</gene>
<feature type="transmembrane region" description="Helical" evidence="7">
    <location>
        <begin position="117"/>
        <end position="136"/>
    </location>
</feature>